<dbReference type="Proteomes" id="UP001420932">
    <property type="component" value="Unassembled WGS sequence"/>
</dbReference>
<feature type="chain" id="PRO_5042973804" description="Zinc finger CCCH domain-containing protein 18-like" evidence="9">
    <location>
        <begin position="19"/>
        <end position="602"/>
    </location>
</feature>
<evidence type="ECO:0008006" key="14">
    <source>
        <dbReference type="Google" id="ProtNLM"/>
    </source>
</evidence>
<feature type="region of interest" description="Disordered" evidence="8">
    <location>
        <begin position="565"/>
        <end position="586"/>
    </location>
</feature>
<dbReference type="InterPro" id="IPR034365">
    <property type="entry name" value="AtC3H46-like_RRM"/>
</dbReference>
<dbReference type="Gene3D" id="3.30.70.330">
    <property type="match status" value="1"/>
</dbReference>
<evidence type="ECO:0000256" key="8">
    <source>
        <dbReference type="SAM" id="MobiDB-lite"/>
    </source>
</evidence>
<organism evidence="12 13">
    <name type="scientific">Stephania yunnanensis</name>
    <dbReference type="NCBI Taxonomy" id="152371"/>
    <lineage>
        <taxon>Eukaryota</taxon>
        <taxon>Viridiplantae</taxon>
        <taxon>Streptophyta</taxon>
        <taxon>Embryophyta</taxon>
        <taxon>Tracheophyta</taxon>
        <taxon>Spermatophyta</taxon>
        <taxon>Magnoliopsida</taxon>
        <taxon>Ranunculales</taxon>
        <taxon>Menispermaceae</taxon>
        <taxon>Menispermoideae</taxon>
        <taxon>Cissampelideae</taxon>
        <taxon>Stephania</taxon>
    </lineage>
</organism>
<dbReference type="Pfam" id="PF23182">
    <property type="entry name" value="PABC_AtC3H46"/>
    <property type="match status" value="1"/>
</dbReference>
<keyword evidence="1 7" id="KW-0479">Metal-binding</keyword>
<keyword evidence="4 6" id="KW-0694">RNA-binding</keyword>
<keyword evidence="3 7" id="KW-0862">Zinc</keyword>
<reference evidence="12 13" key="1">
    <citation type="submission" date="2024-01" db="EMBL/GenBank/DDBJ databases">
        <title>Genome assemblies of Stephania.</title>
        <authorList>
            <person name="Yang L."/>
        </authorList>
    </citation>
    <scope>NUCLEOTIDE SEQUENCE [LARGE SCALE GENOMIC DNA]</scope>
    <source>
        <strain evidence="12">YNDBR</strain>
        <tissue evidence="12">Leaf</tissue>
    </source>
</reference>
<keyword evidence="2 7" id="KW-0863">Zinc-finger</keyword>
<dbReference type="InterPro" id="IPR035979">
    <property type="entry name" value="RBD_domain_sf"/>
</dbReference>
<dbReference type="FunFam" id="3.30.70.330:FF:000678">
    <property type="entry name" value="zinc finger CCCH domain-containing protein 53-like isoform X2"/>
    <property type="match status" value="1"/>
</dbReference>
<feature type="domain" description="RRM" evidence="10">
    <location>
        <begin position="375"/>
        <end position="450"/>
    </location>
</feature>
<dbReference type="PROSITE" id="PS50103">
    <property type="entry name" value="ZF_C3H1"/>
    <property type="match status" value="1"/>
</dbReference>
<evidence type="ECO:0000256" key="6">
    <source>
        <dbReference type="PROSITE-ProRule" id="PRU00176"/>
    </source>
</evidence>
<feature type="signal peptide" evidence="9">
    <location>
        <begin position="1"/>
        <end position="18"/>
    </location>
</feature>
<dbReference type="AlphaFoldDB" id="A0AAP0KGI6"/>
<evidence type="ECO:0000256" key="4">
    <source>
        <dbReference type="ARBA" id="ARBA00022884"/>
    </source>
</evidence>
<dbReference type="InterPro" id="IPR000571">
    <property type="entry name" value="Znf_CCCH"/>
</dbReference>
<dbReference type="PANTHER" id="PTHR24009:SF0">
    <property type="entry name" value="ZINC FINGER CCCH DOMAIN-CONTAINING PROTEIN 18"/>
    <property type="match status" value="1"/>
</dbReference>
<accession>A0AAP0KGI6</accession>
<name>A0AAP0KGI6_9MAGN</name>
<evidence type="ECO:0000259" key="10">
    <source>
        <dbReference type="PROSITE" id="PS50102"/>
    </source>
</evidence>
<feature type="zinc finger region" description="C3H1-type" evidence="7">
    <location>
        <begin position="216"/>
        <end position="243"/>
    </location>
</feature>
<evidence type="ECO:0000313" key="12">
    <source>
        <dbReference type="EMBL" id="KAK9151338.1"/>
    </source>
</evidence>
<evidence type="ECO:0000313" key="13">
    <source>
        <dbReference type="Proteomes" id="UP001420932"/>
    </source>
</evidence>
<dbReference type="PANTHER" id="PTHR24009">
    <property type="entry name" value="RNA-BINDING (RRM/RBD/RNP MOTIFS)"/>
    <property type="match status" value="1"/>
</dbReference>
<dbReference type="GO" id="GO:0003677">
    <property type="term" value="F:DNA binding"/>
    <property type="evidence" value="ECO:0007669"/>
    <property type="project" value="UniProtKB-KW"/>
</dbReference>
<proteinExistence type="predicted"/>
<dbReference type="InterPro" id="IPR056276">
    <property type="entry name" value="AtC3H46-like_PABC-like"/>
</dbReference>
<evidence type="ECO:0000256" key="2">
    <source>
        <dbReference type="ARBA" id="ARBA00022771"/>
    </source>
</evidence>
<dbReference type="CDD" id="cd12458">
    <property type="entry name" value="RRM_AtC3H46_like"/>
    <property type="match status" value="1"/>
</dbReference>
<keyword evidence="5" id="KW-0238">DNA-binding</keyword>
<evidence type="ECO:0000256" key="5">
    <source>
        <dbReference type="ARBA" id="ARBA00023125"/>
    </source>
</evidence>
<keyword evidence="9" id="KW-0732">Signal</keyword>
<dbReference type="InterPro" id="IPR012677">
    <property type="entry name" value="Nucleotide-bd_a/b_plait_sf"/>
</dbReference>
<dbReference type="InterPro" id="IPR000504">
    <property type="entry name" value="RRM_dom"/>
</dbReference>
<dbReference type="GO" id="GO:0008270">
    <property type="term" value="F:zinc ion binding"/>
    <property type="evidence" value="ECO:0007669"/>
    <property type="project" value="UniProtKB-KW"/>
</dbReference>
<dbReference type="GO" id="GO:0003723">
    <property type="term" value="F:RNA binding"/>
    <property type="evidence" value="ECO:0007669"/>
    <property type="project" value="UniProtKB-UniRule"/>
</dbReference>
<evidence type="ECO:0000256" key="9">
    <source>
        <dbReference type="SAM" id="SignalP"/>
    </source>
</evidence>
<dbReference type="SMART" id="SM00360">
    <property type="entry name" value="RRM"/>
    <property type="match status" value="1"/>
</dbReference>
<keyword evidence="13" id="KW-1185">Reference proteome</keyword>
<protein>
    <recommendedName>
        <fullName evidence="14">Zinc finger CCCH domain-containing protein 18-like</fullName>
    </recommendedName>
</protein>
<dbReference type="PROSITE" id="PS50102">
    <property type="entry name" value="RRM"/>
    <property type="match status" value="1"/>
</dbReference>
<evidence type="ECO:0000256" key="1">
    <source>
        <dbReference type="ARBA" id="ARBA00022723"/>
    </source>
</evidence>
<feature type="domain" description="C3H1-type" evidence="11">
    <location>
        <begin position="216"/>
        <end position="243"/>
    </location>
</feature>
<evidence type="ECO:0000259" key="11">
    <source>
        <dbReference type="PROSITE" id="PS50103"/>
    </source>
</evidence>
<feature type="compositionally biased region" description="Polar residues" evidence="8">
    <location>
        <begin position="570"/>
        <end position="583"/>
    </location>
</feature>
<sequence>MLSIVCLLVFQMLNYPAGNRCEMDLSDTTVALFSKIQKIDPVNVRKIMGYLLLQGRSDHDIVQLFHCPDDMLYSVVENVKIKLGLSPKPTVAASPPISFVNSANNSDLPLQFTPFSPASSLPFSSPAVHVPNSYWDQQVVADQQPIHNLDFIPQTYSNPITAEYQHQNQGQFLSLDEQLDSVNPSETDFSSNYYYSEAAFGSLIGRTSRRSPSLPEFPVKACHYFNKGFCKHGSSCRYFHGLSAPDGFPQVFSSNQNVDLGADDHVFLPGTLEGLDHELSELLRFKGGPVSIASLPLMYSDRYGKNIQADGYLTESQRHGKAGYSLTKLLGRLRNIKVIGRPHGQHAIVLADEAPRYSEYRSEKNDPGVIVAGSKQIYLTFPAESTFTEEDVSEYFQSFGPVQDVRIPSQQKRMFGFVTFIYPETVKMILTKGNPHFVCGARVLVKPYKEKSRTTDRKYAEKVEPQMYFPSHYFDTDPELQPMPRLLDNSRVLRKQFMEEHAQAIELETRRLAELHLAQKSFNQIFYNYSLNDLKHSEGHGDLEYPSNDHFSSALDFLHNGSTSDDKAKYSSTTYPDQESQGLNLPESPFASAIASSISTVI</sequence>
<comment type="caution">
    <text evidence="12">The sequence shown here is derived from an EMBL/GenBank/DDBJ whole genome shotgun (WGS) entry which is preliminary data.</text>
</comment>
<dbReference type="EMBL" id="JBBNAF010000004">
    <property type="protein sequence ID" value="KAK9151338.1"/>
    <property type="molecule type" value="Genomic_DNA"/>
</dbReference>
<dbReference type="SUPFAM" id="SSF54928">
    <property type="entry name" value="RNA-binding domain, RBD"/>
    <property type="match status" value="1"/>
</dbReference>
<evidence type="ECO:0000256" key="7">
    <source>
        <dbReference type="PROSITE-ProRule" id="PRU00723"/>
    </source>
</evidence>
<evidence type="ECO:0000256" key="3">
    <source>
        <dbReference type="ARBA" id="ARBA00022833"/>
    </source>
</evidence>
<dbReference type="Pfam" id="PF00076">
    <property type="entry name" value="RRM_1"/>
    <property type="match status" value="1"/>
</dbReference>
<gene>
    <name evidence="12" type="ORF">Syun_009647</name>
</gene>